<keyword evidence="1" id="KW-1133">Transmembrane helix</keyword>
<proteinExistence type="predicted"/>
<sequence>MAKSVGKSIWAVFAGFVVIVILSVAADTVLKLTGVLPYDHLYVSTGLILTVIFYRAVFSFIGCYLAARLAPQNPMTHALALGVVGMAVSTAGAILAADLGPAWYNWSLVVIALPIAWFGGKWYEMRILQSERRNIRETVSN</sequence>
<protein>
    <submittedName>
        <fullName evidence="2">Uncharacterized protein</fullName>
    </submittedName>
</protein>
<keyword evidence="1" id="KW-0472">Membrane</keyword>
<reference evidence="2 3" key="1">
    <citation type="submission" date="2016-11" db="EMBL/GenBank/DDBJ databases">
        <authorList>
            <person name="Jaros S."/>
            <person name="Januszkiewicz K."/>
            <person name="Wedrychowicz H."/>
        </authorList>
    </citation>
    <scope>NUCLEOTIDE SEQUENCE [LARGE SCALE GENOMIC DNA]</scope>
    <source>
        <strain evidence="2 3">DSM 21986</strain>
    </source>
</reference>
<accession>A0A1M5ER08</accession>
<keyword evidence="1" id="KW-0812">Transmembrane</keyword>
<dbReference type="AlphaFoldDB" id="A0A1M5ER08"/>
<dbReference type="RefSeq" id="WP_073065036.1">
    <property type="nucleotide sequence ID" value="NZ_FQUS01000013.1"/>
</dbReference>
<evidence type="ECO:0000313" key="3">
    <source>
        <dbReference type="Proteomes" id="UP000184041"/>
    </source>
</evidence>
<feature type="transmembrane region" description="Helical" evidence="1">
    <location>
        <begin position="103"/>
        <end position="123"/>
    </location>
</feature>
<organism evidence="2 3">
    <name type="scientific">Fodinibius roseus</name>
    <dbReference type="NCBI Taxonomy" id="1194090"/>
    <lineage>
        <taxon>Bacteria</taxon>
        <taxon>Pseudomonadati</taxon>
        <taxon>Balneolota</taxon>
        <taxon>Balneolia</taxon>
        <taxon>Balneolales</taxon>
        <taxon>Balneolaceae</taxon>
        <taxon>Fodinibius</taxon>
    </lineage>
</organism>
<feature type="transmembrane region" description="Helical" evidence="1">
    <location>
        <begin position="78"/>
        <end position="97"/>
    </location>
</feature>
<keyword evidence="3" id="KW-1185">Reference proteome</keyword>
<evidence type="ECO:0000313" key="2">
    <source>
        <dbReference type="EMBL" id="SHF81695.1"/>
    </source>
</evidence>
<dbReference type="EMBL" id="FQUS01000013">
    <property type="protein sequence ID" value="SHF81695.1"/>
    <property type="molecule type" value="Genomic_DNA"/>
</dbReference>
<evidence type="ECO:0000256" key="1">
    <source>
        <dbReference type="SAM" id="Phobius"/>
    </source>
</evidence>
<feature type="transmembrane region" description="Helical" evidence="1">
    <location>
        <begin position="42"/>
        <end position="66"/>
    </location>
</feature>
<name>A0A1M5ER08_9BACT</name>
<gene>
    <name evidence="2" type="ORF">SAMN05443144_113139</name>
</gene>
<dbReference type="STRING" id="1194090.SAMN05443144_113139"/>
<dbReference type="Proteomes" id="UP000184041">
    <property type="component" value="Unassembled WGS sequence"/>
</dbReference>
<dbReference type="OrthoDB" id="343256at2"/>